<proteinExistence type="predicted"/>
<gene>
    <name evidence="2" type="ORF">BRAFLDRAFT_101264</name>
</gene>
<evidence type="ECO:0000313" key="2">
    <source>
        <dbReference type="EMBL" id="EEN48331.1"/>
    </source>
</evidence>
<name>C3ZGJ5_BRAFL</name>
<protein>
    <recommendedName>
        <fullName evidence="3">G-protein coupled receptors family 1 profile domain-containing protein</fullName>
    </recommendedName>
</protein>
<organism>
    <name type="scientific">Branchiostoma floridae</name>
    <name type="common">Florida lancelet</name>
    <name type="synonym">Amphioxus</name>
    <dbReference type="NCBI Taxonomy" id="7739"/>
    <lineage>
        <taxon>Eukaryota</taxon>
        <taxon>Metazoa</taxon>
        <taxon>Chordata</taxon>
        <taxon>Cephalochordata</taxon>
        <taxon>Leptocardii</taxon>
        <taxon>Amphioxiformes</taxon>
        <taxon>Branchiostomatidae</taxon>
        <taxon>Branchiostoma</taxon>
    </lineage>
</organism>
<reference evidence="2" key="1">
    <citation type="journal article" date="2008" name="Nature">
        <title>The amphioxus genome and the evolution of the chordate karyotype.</title>
        <authorList>
            <consortium name="US DOE Joint Genome Institute (JGI-PGF)"/>
            <person name="Putnam N.H."/>
            <person name="Butts T."/>
            <person name="Ferrier D.E.K."/>
            <person name="Furlong R.F."/>
            <person name="Hellsten U."/>
            <person name="Kawashima T."/>
            <person name="Robinson-Rechavi M."/>
            <person name="Shoguchi E."/>
            <person name="Terry A."/>
            <person name="Yu J.-K."/>
            <person name="Benito-Gutierrez E.L."/>
            <person name="Dubchak I."/>
            <person name="Garcia-Fernandez J."/>
            <person name="Gibson-Brown J.J."/>
            <person name="Grigoriev I.V."/>
            <person name="Horton A.C."/>
            <person name="de Jong P.J."/>
            <person name="Jurka J."/>
            <person name="Kapitonov V.V."/>
            <person name="Kohara Y."/>
            <person name="Kuroki Y."/>
            <person name="Lindquist E."/>
            <person name="Lucas S."/>
            <person name="Osoegawa K."/>
            <person name="Pennacchio L.A."/>
            <person name="Salamov A.A."/>
            <person name="Satou Y."/>
            <person name="Sauka-Spengler T."/>
            <person name="Schmutz J."/>
            <person name="Shin-I T."/>
            <person name="Toyoda A."/>
            <person name="Bronner-Fraser M."/>
            <person name="Fujiyama A."/>
            <person name="Holland L.Z."/>
            <person name="Holland P.W.H."/>
            <person name="Satoh N."/>
            <person name="Rokhsar D.S."/>
        </authorList>
    </citation>
    <scope>NUCLEOTIDE SEQUENCE [LARGE SCALE GENOMIC DNA]</scope>
    <source>
        <strain evidence="2">S238N-H82</strain>
        <tissue evidence="2">Testes</tissue>
    </source>
</reference>
<dbReference type="AlphaFoldDB" id="C3ZGJ5"/>
<sequence>MFNNSSDPWKLTGETSAPEFVRLQPCYKWHLQNKTVTIAQADAACSMHEDLVRLGTGTEIWLLGLLIIISNAVVFLGIIGTRELHRPIYIYLANLTMADIFAVSFHGSELLLNMLERRALIFSMKKVVRFLRVDKKDDAAGSDGDGFDSV</sequence>
<keyword evidence="1" id="KW-1133">Transmembrane helix</keyword>
<dbReference type="SUPFAM" id="SSF81321">
    <property type="entry name" value="Family A G protein-coupled receptor-like"/>
    <property type="match status" value="1"/>
</dbReference>
<feature type="transmembrane region" description="Helical" evidence="1">
    <location>
        <begin position="60"/>
        <end position="81"/>
    </location>
</feature>
<accession>C3ZGJ5</accession>
<dbReference type="EMBL" id="GG666619">
    <property type="protein sequence ID" value="EEN48331.1"/>
    <property type="molecule type" value="Genomic_DNA"/>
</dbReference>
<keyword evidence="1" id="KW-0472">Membrane</keyword>
<dbReference type="Gene3D" id="1.20.1070.10">
    <property type="entry name" value="Rhodopsin 7-helix transmembrane proteins"/>
    <property type="match status" value="1"/>
</dbReference>
<evidence type="ECO:0000256" key="1">
    <source>
        <dbReference type="SAM" id="Phobius"/>
    </source>
</evidence>
<keyword evidence="1" id="KW-0812">Transmembrane</keyword>
<evidence type="ECO:0008006" key="3">
    <source>
        <dbReference type="Google" id="ProtNLM"/>
    </source>
</evidence>
<dbReference type="InParanoid" id="C3ZGJ5"/>